<dbReference type="RefSeq" id="WP_124563863.1">
    <property type="nucleotide sequence ID" value="NZ_JARRRY010000001.1"/>
</dbReference>
<protein>
    <submittedName>
        <fullName evidence="1">DUF5359 family protein</fullName>
    </submittedName>
</protein>
<dbReference type="Proteomes" id="UP001218246">
    <property type="component" value="Unassembled WGS sequence"/>
</dbReference>
<reference evidence="1 2" key="1">
    <citation type="submission" date="2023-04" db="EMBL/GenBank/DDBJ databases">
        <title>Ectobacillus antri isolated from activated sludge.</title>
        <authorList>
            <person name="Yan P."/>
            <person name="Liu X."/>
        </authorList>
    </citation>
    <scope>NUCLEOTIDE SEQUENCE [LARGE SCALE GENOMIC DNA]</scope>
    <source>
        <strain evidence="1 2">C18H</strain>
    </source>
</reference>
<accession>A0ABT6H1W5</accession>
<dbReference type="Pfam" id="PF17313">
    <property type="entry name" value="DUF5359"/>
    <property type="match status" value="1"/>
</dbReference>
<evidence type="ECO:0000313" key="1">
    <source>
        <dbReference type="EMBL" id="MDG5752753.1"/>
    </source>
</evidence>
<comment type="caution">
    <text evidence="1">The sequence shown here is derived from an EMBL/GenBank/DDBJ whole genome shotgun (WGS) entry which is preliminary data.</text>
</comment>
<name>A0ABT6H1W5_9BACI</name>
<dbReference type="EMBL" id="JARULN010000001">
    <property type="protein sequence ID" value="MDG5752753.1"/>
    <property type="molecule type" value="Genomic_DNA"/>
</dbReference>
<sequence length="64" mass="7472">MEQIERMLIKLVAAQFILLVLSQSLLTYEPIARYTNKLVLYEGVWKEVTEQVIQYSFALPIVNI</sequence>
<keyword evidence="2" id="KW-1185">Reference proteome</keyword>
<evidence type="ECO:0000313" key="2">
    <source>
        <dbReference type="Proteomes" id="UP001218246"/>
    </source>
</evidence>
<dbReference type="InterPro" id="IPR035281">
    <property type="entry name" value="DUF5359"/>
</dbReference>
<gene>
    <name evidence="1" type="ORF">P6P90_01895</name>
</gene>
<proteinExistence type="predicted"/>
<organism evidence="1 2">
    <name type="scientific">Ectobacillus antri</name>
    <dbReference type="NCBI Taxonomy" id="2486280"/>
    <lineage>
        <taxon>Bacteria</taxon>
        <taxon>Bacillati</taxon>
        <taxon>Bacillota</taxon>
        <taxon>Bacilli</taxon>
        <taxon>Bacillales</taxon>
        <taxon>Bacillaceae</taxon>
        <taxon>Ectobacillus</taxon>
    </lineage>
</organism>